<dbReference type="EMBL" id="KB456272">
    <property type="protein sequence ID" value="EMF07986.1"/>
    <property type="molecule type" value="Genomic_DNA"/>
</dbReference>
<evidence type="ECO:0000313" key="3">
    <source>
        <dbReference type="EMBL" id="EMF07986.1"/>
    </source>
</evidence>
<reference evidence="3 4" key="1">
    <citation type="journal article" date="2012" name="PLoS Pathog.">
        <title>Diverse lifestyles and strategies of plant pathogenesis encoded in the genomes of eighteen Dothideomycetes fungi.</title>
        <authorList>
            <person name="Ohm R.A."/>
            <person name="Feau N."/>
            <person name="Henrissat B."/>
            <person name="Schoch C.L."/>
            <person name="Horwitz B.A."/>
            <person name="Barry K.W."/>
            <person name="Condon B.J."/>
            <person name="Copeland A.C."/>
            <person name="Dhillon B."/>
            <person name="Glaser F."/>
            <person name="Hesse C.N."/>
            <person name="Kosti I."/>
            <person name="LaButti K."/>
            <person name="Lindquist E.A."/>
            <person name="Lucas S."/>
            <person name="Salamov A.A."/>
            <person name="Bradshaw R.E."/>
            <person name="Ciuffetti L."/>
            <person name="Hamelin R.C."/>
            <person name="Kema G.H.J."/>
            <person name="Lawrence C."/>
            <person name="Scott J.A."/>
            <person name="Spatafora J.W."/>
            <person name="Turgeon B.G."/>
            <person name="de Wit P.J.G.M."/>
            <person name="Zhong S."/>
            <person name="Goodwin S.B."/>
            <person name="Grigoriev I.V."/>
        </authorList>
    </citation>
    <scope>NUCLEOTIDE SEQUENCE [LARGE SCALE GENOMIC DNA]</scope>
    <source>
        <strain evidence="3 4">SO2202</strain>
    </source>
</reference>
<feature type="non-terminal residue" evidence="3">
    <location>
        <position position="1"/>
    </location>
</feature>
<dbReference type="GO" id="GO:0070072">
    <property type="term" value="P:vacuolar proton-transporting V-type ATPase complex assembly"/>
    <property type="evidence" value="ECO:0007669"/>
    <property type="project" value="InterPro"/>
</dbReference>
<protein>
    <recommendedName>
        <fullName evidence="1">Vacuolar ATPase assembly protein VMA22</fullName>
    </recommendedName>
</protein>
<dbReference type="PANTHER" id="PTHR31996:SF2">
    <property type="entry name" value="COILED-COIL DOMAIN-CONTAINING PROTEIN 115"/>
    <property type="match status" value="1"/>
</dbReference>
<dbReference type="STRING" id="692275.M3CWE3"/>
<dbReference type="eggNOG" id="ENOG502S6WS">
    <property type="taxonomic scope" value="Eukaryota"/>
</dbReference>
<organism evidence="3 4">
    <name type="scientific">Sphaerulina musiva (strain SO2202)</name>
    <name type="common">Poplar stem canker fungus</name>
    <name type="synonym">Septoria musiva</name>
    <dbReference type="NCBI Taxonomy" id="692275"/>
    <lineage>
        <taxon>Eukaryota</taxon>
        <taxon>Fungi</taxon>
        <taxon>Dikarya</taxon>
        <taxon>Ascomycota</taxon>
        <taxon>Pezizomycotina</taxon>
        <taxon>Dothideomycetes</taxon>
        <taxon>Dothideomycetidae</taxon>
        <taxon>Mycosphaerellales</taxon>
        <taxon>Mycosphaerellaceae</taxon>
        <taxon>Sphaerulina</taxon>
    </lineage>
</organism>
<dbReference type="RefSeq" id="XP_016756107.1">
    <property type="nucleotide sequence ID" value="XM_016907754.1"/>
</dbReference>
<name>M3CWE3_SPHMS</name>
<evidence type="ECO:0000313" key="4">
    <source>
        <dbReference type="Proteomes" id="UP000016931"/>
    </source>
</evidence>
<dbReference type="OMA" id="GQDCYDE"/>
<dbReference type="GO" id="GO:1990871">
    <property type="term" value="C:Vma12-Vma22 assembly complex"/>
    <property type="evidence" value="ECO:0007669"/>
    <property type="project" value="TreeGrafter"/>
</dbReference>
<feature type="non-terminal residue" evidence="3">
    <location>
        <position position="228"/>
    </location>
</feature>
<accession>M3CWE3</accession>
<dbReference type="HOGENOM" id="CLU_057721_0_0_1"/>
<feature type="region of interest" description="Disordered" evidence="2">
    <location>
        <begin position="81"/>
        <end position="158"/>
    </location>
</feature>
<dbReference type="Proteomes" id="UP000016931">
    <property type="component" value="Unassembled WGS sequence"/>
</dbReference>
<dbReference type="Pfam" id="PF21730">
    <property type="entry name" value="Vma22_CCDC115"/>
    <property type="match status" value="2"/>
</dbReference>
<dbReference type="GO" id="GO:0051082">
    <property type="term" value="F:unfolded protein binding"/>
    <property type="evidence" value="ECO:0007669"/>
    <property type="project" value="TreeGrafter"/>
</dbReference>
<gene>
    <name evidence="3" type="ORF">SEPMUDRAFT_15787</name>
</gene>
<dbReference type="InterPro" id="IPR040357">
    <property type="entry name" value="Vma22/CCDC115"/>
</dbReference>
<dbReference type="GeneID" id="27904891"/>
<evidence type="ECO:0000256" key="1">
    <source>
        <dbReference type="ARBA" id="ARBA00093634"/>
    </source>
</evidence>
<evidence type="ECO:0000256" key="2">
    <source>
        <dbReference type="SAM" id="MobiDB-lite"/>
    </source>
</evidence>
<sequence>QLDALWIQYLTLLDEYTKAQAAIQKHMSSGFFTLAQANFKSSRGRYGQDYYDERAVATTRIKIDAETDAISLKVEKFIVRTDEEQPSEDQSQEASSEHEMHGPNGQSQSEPVQLPSPAPTPGPESKQDPPVDSDAKDLPDAITPDTSTDPAPPESASQEKCKSLVNSHDPIRWFGILVPATLRQAQNSFVTAVRDGSTVTTAVNSSRGMREVEVEIRKLRKAIKKEEK</sequence>
<feature type="compositionally biased region" description="Basic and acidic residues" evidence="2">
    <location>
        <begin position="125"/>
        <end position="139"/>
    </location>
</feature>
<dbReference type="AlphaFoldDB" id="M3CWE3"/>
<dbReference type="PANTHER" id="PTHR31996">
    <property type="entry name" value="COILED-COIL DOMAIN-CONTAINING PROTEIN 115"/>
    <property type="match status" value="1"/>
</dbReference>
<proteinExistence type="predicted"/>
<dbReference type="OrthoDB" id="408631at2759"/>
<keyword evidence="4" id="KW-1185">Reference proteome</keyword>